<dbReference type="SUPFAM" id="SSF51556">
    <property type="entry name" value="Metallo-dependent hydrolases"/>
    <property type="match status" value="1"/>
</dbReference>
<dbReference type="AlphaFoldDB" id="A0A7S4KED6"/>
<protein>
    <recommendedName>
        <fullName evidence="4">AMP deaminase</fullName>
        <ecNumber evidence="4">3.5.4.6</ecNumber>
    </recommendedName>
</protein>
<dbReference type="Pfam" id="PF19326">
    <property type="entry name" value="AMP_deaminase"/>
    <property type="match status" value="1"/>
</dbReference>
<evidence type="ECO:0000256" key="5">
    <source>
        <dbReference type="ARBA" id="ARBA00022723"/>
    </source>
</evidence>
<dbReference type="GO" id="GO:0032264">
    <property type="term" value="P:IMP salvage"/>
    <property type="evidence" value="ECO:0007669"/>
    <property type="project" value="UniProtKB-UniPathway"/>
</dbReference>
<comment type="cofactor">
    <cofactor evidence="1">
        <name>Zn(2+)</name>
        <dbReference type="ChEBI" id="CHEBI:29105"/>
    </cofactor>
</comment>
<organism evidence="8">
    <name type="scientific">Paramoeba aestuarina</name>
    <dbReference type="NCBI Taxonomy" id="180227"/>
    <lineage>
        <taxon>Eukaryota</taxon>
        <taxon>Amoebozoa</taxon>
        <taxon>Discosea</taxon>
        <taxon>Flabellinia</taxon>
        <taxon>Dactylopodida</taxon>
        <taxon>Paramoebidae</taxon>
        <taxon>Paramoeba</taxon>
    </lineage>
</organism>
<reference evidence="8" key="1">
    <citation type="submission" date="2021-01" db="EMBL/GenBank/DDBJ databases">
        <authorList>
            <person name="Corre E."/>
            <person name="Pelletier E."/>
            <person name="Niang G."/>
            <person name="Scheremetjew M."/>
            <person name="Finn R."/>
            <person name="Kale V."/>
            <person name="Holt S."/>
            <person name="Cochrane G."/>
            <person name="Meng A."/>
            <person name="Brown T."/>
            <person name="Cohen L."/>
        </authorList>
    </citation>
    <scope>NUCLEOTIDE SEQUENCE</scope>
    <source>
        <strain evidence="8">SoJaBio B1-5/56/2</strain>
    </source>
</reference>
<proteinExistence type="inferred from homology"/>
<comment type="similarity">
    <text evidence="3">Belongs to the metallo-dependent hydrolases superfamily. Adenosine and AMP deaminases family.</text>
</comment>
<dbReference type="InterPro" id="IPR006650">
    <property type="entry name" value="A/AMP_deam_AS"/>
</dbReference>
<evidence type="ECO:0000256" key="4">
    <source>
        <dbReference type="ARBA" id="ARBA00012775"/>
    </source>
</evidence>
<dbReference type="InterPro" id="IPR032466">
    <property type="entry name" value="Metal_Hydrolase"/>
</dbReference>
<keyword evidence="7" id="KW-0862">Zinc</keyword>
<dbReference type="UniPathway" id="UPA00591">
    <property type="reaction ID" value="UER00663"/>
</dbReference>
<dbReference type="GO" id="GO:0003876">
    <property type="term" value="F:AMP deaminase activity"/>
    <property type="evidence" value="ECO:0007669"/>
    <property type="project" value="UniProtKB-EC"/>
</dbReference>
<keyword evidence="5" id="KW-0479">Metal-binding</keyword>
<dbReference type="EMBL" id="HBKR01008203">
    <property type="protein sequence ID" value="CAE2291489.1"/>
    <property type="molecule type" value="Transcribed_RNA"/>
</dbReference>
<dbReference type="InterPro" id="IPR006329">
    <property type="entry name" value="AMPD"/>
</dbReference>
<evidence type="ECO:0000256" key="2">
    <source>
        <dbReference type="ARBA" id="ARBA00004955"/>
    </source>
</evidence>
<dbReference type="GO" id="GO:0005829">
    <property type="term" value="C:cytosol"/>
    <property type="evidence" value="ECO:0007669"/>
    <property type="project" value="TreeGrafter"/>
</dbReference>
<dbReference type="EC" id="3.5.4.6" evidence="4"/>
<dbReference type="GO" id="GO:0046872">
    <property type="term" value="F:metal ion binding"/>
    <property type="evidence" value="ECO:0007669"/>
    <property type="project" value="UniProtKB-KW"/>
</dbReference>
<evidence type="ECO:0000256" key="7">
    <source>
        <dbReference type="ARBA" id="ARBA00022833"/>
    </source>
</evidence>
<name>A0A7S4KED6_9EUKA</name>
<gene>
    <name evidence="8" type="ORF">NAES01612_LOCUS5417</name>
</gene>
<dbReference type="GO" id="GO:0046033">
    <property type="term" value="P:AMP metabolic process"/>
    <property type="evidence" value="ECO:0007669"/>
    <property type="project" value="TreeGrafter"/>
</dbReference>
<evidence type="ECO:0000256" key="1">
    <source>
        <dbReference type="ARBA" id="ARBA00001947"/>
    </source>
</evidence>
<keyword evidence="6" id="KW-0378">Hydrolase</keyword>
<dbReference type="PANTHER" id="PTHR11359">
    <property type="entry name" value="AMP DEAMINASE"/>
    <property type="match status" value="1"/>
</dbReference>
<evidence type="ECO:0000256" key="6">
    <source>
        <dbReference type="ARBA" id="ARBA00022801"/>
    </source>
</evidence>
<evidence type="ECO:0000313" key="8">
    <source>
        <dbReference type="EMBL" id="CAE2291489.1"/>
    </source>
</evidence>
<evidence type="ECO:0000256" key="3">
    <source>
        <dbReference type="ARBA" id="ARBA00006676"/>
    </source>
</evidence>
<dbReference type="PANTHER" id="PTHR11359:SF0">
    <property type="entry name" value="AMP DEAMINASE"/>
    <property type="match status" value="1"/>
</dbReference>
<dbReference type="PROSITE" id="PS00485">
    <property type="entry name" value="A_DEAMINASE"/>
    <property type="match status" value="1"/>
</dbReference>
<sequence>MASVSNKFLVQTPRIYHVFRRKGEVQSFGHFLSNIFQPLWMVSLNSTADPELHNFLQHISGFDSVDNEAQLDMNTMPSAEISAIYPHKWTFEENPPYWYWMYYMHLNIRLLNRYRESKGQATFSFRPHCGEAGSPFHLIDGFLLSSGISHGIKLRENAPLQYLYYLSQIGIAVSPLSNNSLWLRYSKNPFPDFFRRGLLVSLSTDDPLVFHHTSEPLIEEYAMASKIYHLTSTDTCEIAKHSVLTSGFSDSLKRQWLGDGFFIRSSLGNDVTKSHVPDTRCAFRFETYHDEIRYLNGLSTSSISEGRGGRSFPLGMLDILQERQLYEIIQNLRRSNEPMNKL</sequence>
<dbReference type="Gene3D" id="3.20.20.140">
    <property type="entry name" value="Metal-dependent hydrolases"/>
    <property type="match status" value="1"/>
</dbReference>
<accession>A0A7S4KED6</accession>
<comment type="pathway">
    <text evidence="2">Purine metabolism; IMP biosynthesis via salvage pathway; IMP from AMP: step 1/1.</text>
</comment>